<name>A0ABN3AR04_9MICC</name>
<dbReference type="PANTHER" id="PTHR47957:SF3">
    <property type="entry name" value="ATP-DEPENDENT HELICASE HRQ1"/>
    <property type="match status" value="1"/>
</dbReference>
<dbReference type="PROSITE" id="PS51192">
    <property type="entry name" value="HELICASE_ATP_BIND_1"/>
    <property type="match status" value="1"/>
</dbReference>
<evidence type="ECO:0000259" key="4">
    <source>
        <dbReference type="PROSITE" id="PS51192"/>
    </source>
</evidence>
<dbReference type="InterPro" id="IPR014001">
    <property type="entry name" value="Helicase_ATP-bd"/>
</dbReference>
<feature type="domain" description="Helicase ATP-binding" evidence="5">
    <location>
        <begin position="76"/>
        <end position="381"/>
    </location>
</feature>
<gene>
    <name evidence="6" type="ORF">GCM10009784_07920</name>
</gene>
<keyword evidence="1" id="KW-0547">Nucleotide-binding</keyword>
<comment type="caution">
    <text evidence="6">The sequence shown here is derived from an EMBL/GenBank/DDBJ whole genome shotgun (WGS) entry which is preliminary data.</text>
</comment>
<keyword evidence="6" id="KW-0347">Helicase</keyword>
<proteinExistence type="predicted"/>
<dbReference type="EMBL" id="BAAAON010000001">
    <property type="protein sequence ID" value="GAA2173477.1"/>
    <property type="molecule type" value="Genomic_DNA"/>
</dbReference>
<dbReference type="SUPFAM" id="SSF52540">
    <property type="entry name" value="P-loop containing nucleoside triphosphate hydrolases"/>
    <property type="match status" value="2"/>
</dbReference>
<evidence type="ECO:0000256" key="1">
    <source>
        <dbReference type="ARBA" id="ARBA00022741"/>
    </source>
</evidence>
<dbReference type="InterPro" id="IPR001650">
    <property type="entry name" value="Helicase_C-like"/>
</dbReference>
<dbReference type="SMART" id="SM00490">
    <property type="entry name" value="HELICc"/>
    <property type="match status" value="1"/>
</dbReference>
<evidence type="ECO:0000256" key="2">
    <source>
        <dbReference type="ARBA" id="ARBA00022801"/>
    </source>
</evidence>
<organism evidence="6 7">
    <name type="scientific">Arthrobacter parietis</name>
    <dbReference type="NCBI Taxonomy" id="271434"/>
    <lineage>
        <taxon>Bacteria</taxon>
        <taxon>Bacillati</taxon>
        <taxon>Actinomycetota</taxon>
        <taxon>Actinomycetes</taxon>
        <taxon>Micrococcales</taxon>
        <taxon>Micrococcaceae</taxon>
        <taxon>Arthrobacter</taxon>
    </lineage>
</organism>
<evidence type="ECO:0000313" key="6">
    <source>
        <dbReference type="EMBL" id="GAA2173477.1"/>
    </source>
</evidence>
<dbReference type="Proteomes" id="UP001500974">
    <property type="component" value="Unassembled WGS sequence"/>
</dbReference>
<dbReference type="PANTHER" id="PTHR47957">
    <property type="entry name" value="ATP-DEPENDENT HELICASE HRQ1"/>
    <property type="match status" value="1"/>
</dbReference>
<dbReference type="PROSITE" id="PS51193">
    <property type="entry name" value="HELICASE_ATP_BIND_2"/>
    <property type="match status" value="1"/>
</dbReference>
<dbReference type="SMART" id="SM00487">
    <property type="entry name" value="DEXDc"/>
    <property type="match status" value="1"/>
</dbReference>
<keyword evidence="2" id="KW-0378">Hydrolase</keyword>
<dbReference type="Pfam" id="PF00270">
    <property type="entry name" value="DEAD"/>
    <property type="match status" value="1"/>
</dbReference>
<dbReference type="InterPro" id="IPR027417">
    <property type="entry name" value="P-loop_NTPase"/>
</dbReference>
<evidence type="ECO:0000313" key="7">
    <source>
        <dbReference type="Proteomes" id="UP001500974"/>
    </source>
</evidence>
<reference evidence="6 7" key="1">
    <citation type="journal article" date="2019" name="Int. J. Syst. Evol. Microbiol.">
        <title>The Global Catalogue of Microorganisms (GCM) 10K type strain sequencing project: providing services to taxonomists for standard genome sequencing and annotation.</title>
        <authorList>
            <consortium name="The Broad Institute Genomics Platform"/>
            <consortium name="The Broad Institute Genome Sequencing Center for Infectious Disease"/>
            <person name="Wu L."/>
            <person name="Ma J."/>
        </authorList>
    </citation>
    <scope>NUCLEOTIDE SEQUENCE [LARGE SCALE GENOMIC DNA]</scope>
    <source>
        <strain evidence="6 7">JCM 14917</strain>
    </source>
</reference>
<dbReference type="GO" id="GO:0004386">
    <property type="term" value="F:helicase activity"/>
    <property type="evidence" value="ECO:0007669"/>
    <property type="project" value="UniProtKB-KW"/>
</dbReference>
<dbReference type="RefSeq" id="WP_346027559.1">
    <property type="nucleotide sequence ID" value="NZ_BAAAON010000001.1"/>
</dbReference>
<evidence type="ECO:0000256" key="3">
    <source>
        <dbReference type="ARBA" id="ARBA00022840"/>
    </source>
</evidence>
<dbReference type="InterPro" id="IPR011545">
    <property type="entry name" value="DEAD/DEAH_box_helicase_dom"/>
</dbReference>
<feature type="domain" description="Helicase ATP-binding" evidence="4">
    <location>
        <begin position="106"/>
        <end position="392"/>
    </location>
</feature>
<sequence length="1814" mass="197759">MENGSTHLDAIQTFEHLRDAYFRYYDTPFGLADPQLQMERRALLDRDGGVYRKPLLELRPEYESTGRTLAESVAVAGADPDLADFASDGLLQGVPSLYRHQEEALAAGVQQSRHMVITAGTGSGKTESFLLPVLSSLLNESRSWTGQGAAPVDWWTGDSNPFFTQRDGETGRKAAVRALVLYPMNALVDDQLLRLRRALDNDGIRAWLDENRNGHRFYFGRYTGATPVTGARTNNLALGELRRYLRETHRRGARAREIASQKADDDLRYFVPRLDGAEMRSRWDMLDYPPDILITNYSMLNVMLLRERDGHFFDSTREWLENPANVFTLVVDELHTYRGTAGTEVAYLLRTLKHRLGLEARPEQFRVLAASASLDPVRDSNYLHQFFDVDPGTFEFIGGSGITPSDFSTPPPVDPAALATADATTAANHGRTGGVVNALRGVLHGDGTGGAKTLSQVAQDVFPGTPAEVSENAISKVLAGLAQAPQPSDPKFRAHLFFRNVVGIWACCDPACTAVPEPKSDRTIGKLHAGPVTRCECGGRVLELLYCQNCGDVMLGGFAPEGELQKPAVKTMLFADVPELAKLPDQVTLERTAHTYLVYWPRPETALTNLDSPSWNRDNNAVSYAFRRSALNPASGEVSNVAEGFTGWSFHARIARNRTTGELQRAADTVSPFPTQCPNCGDDWEIQFGRNGRRLKPTDPATQRSPIRQMRTGFEKINQVLTTELANDLGDAERKLIVFTDSRQDAAKLSSGLGLRHYQDLLRQLLYTRLSASGGTAHDVELAEAHVLQNEKSPESFAALDRLKQRHAALLAEIREVWDGKPGTGPADAENLKRALSAPPSLRELAAEVSADLLSRGINPGGPHARLRETSEDPTVPWSELYDWRVNPPSPKSGLTDPQTALLNEISRSLEEELLEGLFSGGGRDFESLGLGWLALASDTAPADVAADPATSQTRSALRILADQRRFFHLRRRRDDPTPKLRRFWAAVATAEGATADSIRDDAMTKAGPAIADYLIDPSAVVLRMGEGRAWICAKCSRQHLTTGNGYCTKCAAALPPHAIPIDVSQDYYSWKATRGDGMFRLNTAELTGQTDRIDAQSRQSRFQNVFLGSGENELTDAVDLLSVTTTMEAGVDIGALSAVVLGNMPPTRFNYQQRVGRAGRRNSPIAIALTVCRGRSHDEYYFERPDRITNEPTPKPYLALNRQEIFARSLRSEILRQASADIISTTDGENPSVNVHGAFGKTADWQTILRPRFVRWLQDHPNVIRDAARSLAGGTVFEDNPNDEASRCVATLVSDIDAAAVTQKHEDLSQLLAERGLLPMFGFPTSVRYLHLNRPQRSYPWPPAKAIDRDLSMAVSQFAPMSEVVRDGTVYPVVGITAFKAAGPRPQPVPEPLGPESPLSICRACSYLGEQAAGGQTTSTCPRCGAGPIFYSTVPMREPLGFRSAPGTDFDGNFSWSPRAMAARAMTDMDALTRQSPGQAVFLAGPGSRYIINDNGGKCFTLRRAAPGGPEWGGFVSSRAIEAGLLHPSSATGDPISVALGAIQHTDFLFAGAAAPTIPSSGLRLNLVSGVRQPYGAQEVTDSRRAAWYSFAFLLRTVASAALDIQPLELAAGIYSGTTSGTPATYAFLADTLENGAGFSTHLGSSGFLPEFLNAIASYLTELDAPSHAVDCDSSCYRCLRDYGNMAYHALLDWRLARDLFRILQGEPLSIDTAAEAAAIERWARANNATPISSTVPAARLDSASEGSFAVIARHPFEASEDTLIAPRLAEAMAEIEASEEGLDGVVFVDSFTLDRDPRRVLKLISDSDPMGA</sequence>
<keyword evidence="7" id="KW-1185">Reference proteome</keyword>
<dbReference type="Pfam" id="PF00271">
    <property type="entry name" value="Helicase_C"/>
    <property type="match status" value="1"/>
</dbReference>
<protein>
    <submittedName>
        <fullName evidence="6">DEAD/DEAH box helicase</fullName>
    </submittedName>
</protein>
<accession>A0ABN3AR04</accession>
<evidence type="ECO:0000259" key="5">
    <source>
        <dbReference type="PROSITE" id="PS51193"/>
    </source>
</evidence>
<dbReference type="InterPro" id="IPR014013">
    <property type="entry name" value="Helic_SF1/SF2_ATP-bd_DinG/Rad3"/>
</dbReference>
<dbReference type="Gene3D" id="3.40.50.300">
    <property type="entry name" value="P-loop containing nucleotide triphosphate hydrolases"/>
    <property type="match status" value="2"/>
</dbReference>
<keyword evidence="3" id="KW-0067">ATP-binding</keyword>